<gene>
    <name evidence="1" type="ORF">COK72_02295</name>
</gene>
<dbReference type="AlphaFoldDB" id="A0A9X7FY05"/>
<protein>
    <submittedName>
        <fullName evidence="1">Uncharacterized protein</fullName>
    </submittedName>
</protein>
<evidence type="ECO:0000313" key="2">
    <source>
        <dbReference type="Proteomes" id="UP000226106"/>
    </source>
</evidence>
<name>A0A9X7FY05_BACTU</name>
<dbReference type="RefSeq" id="WP_098392815.1">
    <property type="nucleotide sequence ID" value="NZ_NTVZ01000052.1"/>
</dbReference>
<organism evidence="1 2">
    <name type="scientific">Bacillus thuringiensis</name>
    <dbReference type="NCBI Taxonomy" id="1428"/>
    <lineage>
        <taxon>Bacteria</taxon>
        <taxon>Bacillati</taxon>
        <taxon>Bacillota</taxon>
        <taxon>Bacilli</taxon>
        <taxon>Bacillales</taxon>
        <taxon>Bacillaceae</taxon>
        <taxon>Bacillus</taxon>
        <taxon>Bacillus cereus group</taxon>
    </lineage>
</organism>
<sequence>MNVVVDGQTKRKVVAGDVIEYEHTSHRNHGFYMICESKMDGFFIISLTGQKSKLKFYDSAEELLEAQRGIARIYPKKEWEMRLTKLPQ</sequence>
<dbReference type="EMBL" id="NVCO01000007">
    <property type="protein sequence ID" value="PFT50858.1"/>
    <property type="molecule type" value="Genomic_DNA"/>
</dbReference>
<dbReference type="Proteomes" id="UP000226106">
    <property type="component" value="Unassembled WGS sequence"/>
</dbReference>
<evidence type="ECO:0000313" key="1">
    <source>
        <dbReference type="EMBL" id="PFT50858.1"/>
    </source>
</evidence>
<proteinExistence type="predicted"/>
<comment type="caution">
    <text evidence="1">The sequence shown here is derived from an EMBL/GenBank/DDBJ whole genome shotgun (WGS) entry which is preliminary data.</text>
</comment>
<reference evidence="1 2" key="1">
    <citation type="submission" date="2017-09" db="EMBL/GenBank/DDBJ databases">
        <title>Large-scale bioinformatics analysis of Bacillus genomes uncovers conserved roles of natural products in bacterial physiology.</title>
        <authorList>
            <consortium name="Agbiome Team Llc"/>
            <person name="Bleich R.M."/>
            <person name="Grubbs K.J."/>
            <person name="Santa Maria K.C."/>
            <person name="Allen S.E."/>
            <person name="Farag S."/>
            <person name="Shank E.A."/>
            <person name="Bowers A."/>
        </authorList>
    </citation>
    <scope>NUCLEOTIDE SEQUENCE [LARGE SCALE GENOMIC DNA]</scope>
    <source>
        <strain evidence="1 2">AFS065400</strain>
    </source>
</reference>
<accession>A0A9X7FY05</accession>